<dbReference type="InterPro" id="IPR033344">
    <property type="entry name" value="CURT1"/>
</dbReference>
<evidence type="ECO:0000259" key="2">
    <source>
        <dbReference type="Pfam" id="PF14159"/>
    </source>
</evidence>
<dbReference type="OrthoDB" id="2014299at2759"/>
<evidence type="ECO:0000313" key="3">
    <source>
        <dbReference type="EMBL" id="PNH09568.1"/>
    </source>
</evidence>
<dbReference type="PANTHER" id="PTHR33222:SF4">
    <property type="entry name" value="PROTEIN CURVATURE THYLAKOID 1A, CHLOROPLASTIC"/>
    <property type="match status" value="1"/>
</dbReference>
<protein>
    <recommendedName>
        <fullName evidence="2">Cyanobacterial aminoacyl-tRNA synthetase CAAD domain-containing protein</fullName>
    </recommendedName>
</protein>
<feature type="domain" description="Cyanobacterial aminoacyl-tRNA synthetase CAAD" evidence="2">
    <location>
        <begin position="69"/>
        <end position="153"/>
    </location>
</feature>
<dbReference type="GO" id="GO:0016020">
    <property type="term" value="C:membrane"/>
    <property type="evidence" value="ECO:0007669"/>
    <property type="project" value="UniProtKB-SubCell"/>
</dbReference>
<organism evidence="3 4">
    <name type="scientific">Tetrabaena socialis</name>
    <dbReference type="NCBI Taxonomy" id="47790"/>
    <lineage>
        <taxon>Eukaryota</taxon>
        <taxon>Viridiplantae</taxon>
        <taxon>Chlorophyta</taxon>
        <taxon>core chlorophytes</taxon>
        <taxon>Chlorophyceae</taxon>
        <taxon>CS clade</taxon>
        <taxon>Chlamydomonadales</taxon>
        <taxon>Tetrabaenaceae</taxon>
        <taxon>Tetrabaena</taxon>
    </lineage>
</organism>
<sequence length="156" mass="16266">MSALALRQTATTPMRTICARSAVRPALRAPARKMTVRASAEPAEPVTSGPMDASIAKAKAVAEETLTWIQAKWEATEASEKPAVVAILAGVVLAQVAVGATIDAVDRIPLLNTLLELVGLAATAAFIFKLSTDPAERDEVKGAVTGFLSKITGDQK</sequence>
<dbReference type="Proteomes" id="UP000236333">
    <property type="component" value="Unassembled WGS sequence"/>
</dbReference>
<keyword evidence="4" id="KW-1185">Reference proteome</keyword>
<name>A0A2J8AAL8_9CHLO</name>
<dbReference type="PANTHER" id="PTHR33222">
    <property type="match status" value="1"/>
</dbReference>
<gene>
    <name evidence="3" type="ORF">TSOC_003827</name>
</gene>
<proteinExistence type="predicted"/>
<dbReference type="EMBL" id="PGGS01000085">
    <property type="protein sequence ID" value="PNH09568.1"/>
    <property type="molecule type" value="Genomic_DNA"/>
</dbReference>
<dbReference type="AlphaFoldDB" id="A0A2J8AAL8"/>
<reference evidence="3 4" key="1">
    <citation type="journal article" date="2017" name="Mol. Biol. Evol.">
        <title>The 4-celled Tetrabaena socialis nuclear genome reveals the essential components for genetic control of cell number at the origin of multicellularity in the volvocine lineage.</title>
        <authorList>
            <person name="Featherston J."/>
            <person name="Arakaki Y."/>
            <person name="Hanschen E.R."/>
            <person name="Ferris P.J."/>
            <person name="Michod R.E."/>
            <person name="Olson B.J.S.C."/>
            <person name="Nozaki H."/>
            <person name="Durand P.M."/>
        </authorList>
    </citation>
    <scope>NUCLEOTIDE SEQUENCE [LARGE SCALE GENOMIC DNA]</scope>
    <source>
        <strain evidence="3 4">NIES-571</strain>
    </source>
</reference>
<evidence type="ECO:0000256" key="1">
    <source>
        <dbReference type="ARBA" id="ARBA00004141"/>
    </source>
</evidence>
<evidence type="ECO:0000313" key="4">
    <source>
        <dbReference type="Proteomes" id="UP000236333"/>
    </source>
</evidence>
<comment type="caution">
    <text evidence="3">The sequence shown here is derived from an EMBL/GenBank/DDBJ whole genome shotgun (WGS) entry which is preliminary data.</text>
</comment>
<accession>A0A2J8AAL8</accession>
<comment type="subcellular location">
    <subcellularLocation>
        <location evidence="1">Membrane</location>
        <topology evidence="1">Multi-pass membrane protein</topology>
    </subcellularLocation>
</comment>
<dbReference type="GO" id="GO:0009579">
    <property type="term" value="C:thylakoid"/>
    <property type="evidence" value="ECO:0007669"/>
    <property type="project" value="InterPro"/>
</dbReference>
<dbReference type="Pfam" id="PF14159">
    <property type="entry name" value="CAAD"/>
    <property type="match status" value="1"/>
</dbReference>
<dbReference type="InterPro" id="IPR025564">
    <property type="entry name" value="CAAD_dom"/>
</dbReference>